<feature type="region of interest" description="Disordered" evidence="1">
    <location>
        <begin position="1547"/>
        <end position="1630"/>
    </location>
</feature>
<protein>
    <recommendedName>
        <fullName evidence="4">Lonely Cys domain-containing protein</fullName>
    </recommendedName>
</protein>
<feature type="compositionally biased region" description="Basic and acidic residues" evidence="1">
    <location>
        <begin position="1916"/>
        <end position="1930"/>
    </location>
</feature>
<evidence type="ECO:0000313" key="2">
    <source>
        <dbReference type="EMBL" id="GFM95585.1"/>
    </source>
</evidence>
<feature type="region of interest" description="Disordered" evidence="1">
    <location>
        <begin position="745"/>
        <end position="780"/>
    </location>
</feature>
<gene>
    <name evidence="2" type="ORF">Sfulv_03960</name>
</gene>
<evidence type="ECO:0008006" key="4">
    <source>
        <dbReference type="Google" id="ProtNLM"/>
    </source>
</evidence>
<organism evidence="2 3">
    <name type="scientific">Streptomyces fulvorobeus</name>
    <dbReference type="NCBI Taxonomy" id="284028"/>
    <lineage>
        <taxon>Bacteria</taxon>
        <taxon>Bacillati</taxon>
        <taxon>Actinomycetota</taxon>
        <taxon>Actinomycetes</taxon>
        <taxon>Kitasatosporales</taxon>
        <taxon>Streptomycetaceae</taxon>
        <taxon>Streptomyces</taxon>
    </lineage>
</organism>
<feature type="region of interest" description="Disordered" evidence="1">
    <location>
        <begin position="2558"/>
        <end position="2635"/>
    </location>
</feature>
<feature type="compositionally biased region" description="Acidic residues" evidence="1">
    <location>
        <begin position="1604"/>
        <end position="1620"/>
    </location>
</feature>
<feature type="compositionally biased region" description="Basic and acidic residues" evidence="1">
    <location>
        <begin position="509"/>
        <end position="525"/>
    </location>
</feature>
<feature type="region of interest" description="Disordered" evidence="1">
    <location>
        <begin position="1497"/>
        <end position="1517"/>
    </location>
</feature>
<feature type="compositionally biased region" description="Pro residues" evidence="1">
    <location>
        <begin position="153"/>
        <end position="173"/>
    </location>
</feature>
<feature type="region of interest" description="Disordered" evidence="1">
    <location>
        <begin position="1733"/>
        <end position="1762"/>
    </location>
</feature>
<dbReference type="Proteomes" id="UP000498980">
    <property type="component" value="Unassembled WGS sequence"/>
</dbReference>
<feature type="compositionally biased region" description="Basic and acidic residues" evidence="1">
    <location>
        <begin position="211"/>
        <end position="222"/>
    </location>
</feature>
<feature type="compositionally biased region" description="Low complexity" evidence="1">
    <location>
        <begin position="1885"/>
        <end position="1911"/>
    </location>
</feature>
<comment type="caution">
    <text evidence="2">The sequence shown here is derived from an EMBL/GenBank/DDBJ whole genome shotgun (WGS) entry which is preliminary data.</text>
</comment>
<name>A0A7J0BZ95_9ACTN</name>
<evidence type="ECO:0000256" key="1">
    <source>
        <dbReference type="SAM" id="MobiDB-lite"/>
    </source>
</evidence>
<feature type="region of interest" description="Disordered" evidence="1">
    <location>
        <begin position="107"/>
        <end position="232"/>
    </location>
</feature>
<feature type="region of interest" description="Disordered" evidence="1">
    <location>
        <begin position="1140"/>
        <end position="1169"/>
    </location>
</feature>
<feature type="region of interest" description="Disordered" evidence="1">
    <location>
        <begin position="1"/>
        <end position="39"/>
    </location>
</feature>
<feature type="region of interest" description="Disordered" evidence="1">
    <location>
        <begin position="2960"/>
        <end position="3042"/>
    </location>
</feature>
<feature type="region of interest" description="Disordered" evidence="1">
    <location>
        <begin position="1871"/>
        <end position="1930"/>
    </location>
</feature>
<accession>A0A7J0BZ95</accession>
<dbReference type="PANTHER" id="PTHR24216:SF65">
    <property type="entry name" value="PAXILLIN-LIKE PROTEIN 1"/>
    <property type="match status" value="1"/>
</dbReference>
<reference evidence="2 3" key="1">
    <citation type="submission" date="2020-05" db="EMBL/GenBank/DDBJ databases">
        <title>Whole genome shotgun sequence of Streptomyces fulvorobeus NBRC 15897.</title>
        <authorList>
            <person name="Komaki H."/>
            <person name="Tamura T."/>
        </authorList>
    </citation>
    <scope>NUCLEOTIDE SEQUENCE [LARGE SCALE GENOMIC DNA]</scope>
    <source>
        <strain evidence="2 3">NBRC 15897</strain>
    </source>
</reference>
<keyword evidence="3" id="KW-1185">Reference proteome</keyword>
<evidence type="ECO:0000313" key="3">
    <source>
        <dbReference type="Proteomes" id="UP000498980"/>
    </source>
</evidence>
<proteinExistence type="predicted"/>
<dbReference type="EMBL" id="BLWC01000001">
    <property type="protein sequence ID" value="GFM95585.1"/>
    <property type="molecule type" value="Genomic_DNA"/>
</dbReference>
<dbReference type="PANTHER" id="PTHR24216">
    <property type="entry name" value="PAXILLIN-RELATED"/>
    <property type="match status" value="1"/>
</dbReference>
<feature type="region of interest" description="Disordered" evidence="1">
    <location>
        <begin position="501"/>
        <end position="525"/>
    </location>
</feature>
<feature type="compositionally biased region" description="Gly residues" evidence="1">
    <location>
        <begin position="1152"/>
        <end position="1163"/>
    </location>
</feature>
<sequence length="3042" mass="323458">MSPARLMRLNGLSGDPAERDALLAPPPPAPGGAAPAPSTEALEGRLRRHLAEAPWGPGADRAVAEWAAAATGTTVTLVEENGTAHTYPGPAGESGPHLRLRRRGGDFVPLVPRPAATGPGERPMPRTAPQTDSAARNAATPPVTTRVTSSATPLPPIPEHAPPSPSPTAPPPAAGDLPGLPGDEEAYELSTLSGRPRPPRSEAEALAQFRFTDDTSDSHGDSGSDSADVTPETTHEAWLDLLFGPAVRQDYPPEMLVGTALSLRELAQRAPESSAAATGSRSPLRELTRRVLGLGPGAFVSERRLLLLGSLALSASPAALADEDALASYLRQHDDALERGTALVSGSGTVRNWTGTGAQVPPVDSYAVEGEDGRVSTWPAPWSDAYVVLAQEGGEAVLLNTPGGTLTLDDPGEFARLVARDPARPVDADVVLAFPHHDIVSLARHVADLSGATVWYSEHAPHPSTDWRTGTERLTLAHAGDGLGREWASLRPGQDADGAGDLDDLLGLYDHESDPGPSESGHRDGIAARRADPLITTEYGVVDESGEGVLFRRPGGLGGAWQTPRALTGTEGAPEYAMSVQEYRETLVTDRPALRISSDRTLAVENGAYGQQVFATPEAVASASVKLARAGLAVRLRADEDLSVILPTPEGGSRRLFRVTPVFLTRSGRSTEEICRDFADMLADNSRTSHMVFRAPGSGPPAVAPVNASDGAEVTGTHHLADSLSRVADGEVRPEAAGPAWAASLVRQDDRPAGGDGGPLPGRAYGSALSLDQPDDPRRDALSEAARRIGVNEHAWADVGEGYVVQSVAAAGEQGAPSLERNHAKPGSATGGAHFGYHFLTVVLASEDGTHQISLENHARSSVRNHRNRRTVQANLDTVHLDELRANASRLRQEIERRQGTGDEEQLAELRGHLDLTLALIRANQARTEMLAAPARSPERAAAERALEGATRAAALRVGQLEAVIPGKQQWYMRMYAQRPGESAHDTNADLLGEGPSAEANPLTAVVLRGQMALPVTISFAKDAQQTPESAKHLLRHLATMVARAGLWNAANGLPLPDVGISGLRSARLTGRDLTKTRTEAVAASFRQELAEVLAGWQQDTPQPHLTADRFTVEPVAVRGRRPSTGDAGTATVHITVDDHRGGPRQVATRGLRGGLMPGGLRGGSRDDGLDPVAEQWPIGRPVTVMRPRFGVDPGFLVSTADVPVTGVPAAGVPADTGTGKGKAAAVETADDAPATVDTRPGRWFTYTRNAESRAEPFQYEVADTGHIRLPGGDGIPPAGWTRFGHDFVHVTTGALLRGDSGWIGRVDNMDTLSAVMADLDEDSTPYRVVADSSALYLVPEGDGGTALRIPLREPAAGSAPPPRVRLDDRPRVVVRSAFDVRRLTHGGETVTDLTVRLAFRQEDGQGDGEAGTDAVMARVLQGVEQYYNGPRHKLPNGDRLHVTVEPVQADGNPHLTVDLIGRDQRMNQRAWWPDAEPVDFAHELAHQLFLRDETRDASNPGRLHAPGSLLGPFDEQAHDGLAQSGLRPRHLQLWAAVAGDIEPHIAPAGTSWADARGSATAERREPVWVDPVSLPEPLAGGGPQDGVPPPLPPGRSLTPLAEASEESESESESDTDDGDERPLWAEPSWLDAVFGPQRSGIPRARLHETSEALYGLVRTEADAHRTSRTLRDGLKRLTRQVLHMGGGARPGPADFLLLGSLALDASSDDLVSAGGLALYFVERQIETGSGALGEGTLLRDDEGNAVGRDFGGPGKPTPELESYAVRGRGRVVPRPAPWQNPYLVVASAAGRAVEVALPGRTFQVDSPDELAMLISYDSRRPRGADIVLVLPPEYAATVASLVAGTTGRRVWYPEAPAGVATHPTNGTRHLMLDPDEGHAGAGWASADPPADGGLAGARDPASDTDSVSGPDSDDDRSSDGGDAEFDRVVDQAVLERQIDARRPRPLTTRDYGVIDKRGTGVLFTQPLPPAVGEVRAGTGPDAFTLVLPRQDHKNVPMADRPPLHISEDRTVAMPAADDGTTGRGRQVYATRVAIERSSARLAAAGAGVRLKADTSTGVLLPKADGSYGEPLFRVEPEFLTASGGSEHAFTRDFAQMVAGAASAPLSHIAFRDPTGQVVSTAPVNGLHGREVTGTHHLAQALTEVAEGTRTATDVGPRWAAGRTGLDNRFTGGVVGAPTPGERYGRALSYEPRDNPLRTPLASAARRIGVNEYAWAEVGEGYLIQSVSTTNDSGAQLFTHNHAKPGDRVGPHAPYHFAQVVLAAEDGTHQITLENETHSRSGIPDGLLDDVIDENLDRYGEDELARLAGGAEQRVAEARRNGTDQAETGRLDSFARVARALADVHEAEQLPWYFDENRPEHAVALREAAQARFRARELIRAAAPMADSKDLWSLRAYSRRPGESAHEINAALLSDSAPAVANPLTTVVLHGHTPRRHQRTIHFEEGERGAPAGADGAIDALALSLARAGLWNRAHGLPVPAITLTGHGNRSRASGQERADAVARALAVRLAQVLDTFQAGRTGPRVGVGDFRLTKAARRVRSATDPVQGRVVTVEIDDHRLLPHGQPGRITSVGEPAGSQVTAPARPAEPAPSAPAPTETAPSESAPAEAVPTPGRDRSRSPGRPVQASPERRNSEAPPWVLARIRYAEEAVAFDRRLGEYLAEHEAVTAEFRKMASAAWAAARQRYPCALATFGDTSAFKAGVVGTSREALQRVVRSGNLRELVALLYEGISNDLVPEMLGGAEEQHPEIAAERPSRRQREAYATYMRRAMEIQASDMSLAEKEAAVAELPRPVENPAHPDDARPPLSAAERRFAVGDSGLTWMPATSVYDIAMSADFQGRSEDSGALVATGTAGSTYRFVLHAARMRDQWGVDLDLGLIRAGMMAISLTVGHHTAHEVMRGAQLALNDVPGHDPALDYTDNWGRYWNIYPLDERELRENVARDGLFPDEHARALLDELEPDSAPGTVTRAGGAGDRTVPPDHQGPAPAARSTPVTAAGSPRGWPRPTCHPFRPAPPRARRSACGNWRPRTSRSPSVCGPR</sequence>
<feature type="compositionally biased region" description="Low complexity" evidence="1">
    <location>
        <begin position="2596"/>
        <end position="2614"/>
    </location>
</feature>